<feature type="transmembrane region" description="Helical" evidence="2">
    <location>
        <begin position="218"/>
        <end position="240"/>
    </location>
</feature>
<evidence type="ECO:0000256" key="1">
    <source>
        <dbReference type="SAM" id="MobiDB-lite"/>
    </source>
</evidence>
<feature type="transmembrane region" description="Helical" evidence="2">
    <location>
        <begin position="121"/>
        <end position="143"/>
    </location>
</feature>
<organism evidence="3 4">
    <name type="scientific">Sphingobium lignivorans</name>
    <dbReference type="NCBI Taxonomy" id="2735886"/>
    <lineage>
        <taxon>Bacteria</taxon>
        <taxon>Pseudomonadati</taxon>
        <taxon>Pseudomonadota</taxon>
        <taxon>Alphaproteobacteria</taxon>
        <taxon>Sphingomonadales</taxon>
        <taxon>Sphingomonadaceae</taxon>
        <taxon>Sphingobium</taxon>
    </lineage>
</organism>
<feature type="region of interest" description="Disordered" evidence="1">
    <location>
        <begin position="424"/>
        <end position="458"/>
    </location>
</feature>
<dbReference type="Gene3D" id="1.20.120.1630">
    <property type="match status" value="1"/>
</dbReference>
<accession>A0ABR6NJ56</accession>
<protein>
    <submittedName>
        <fullName evidence="3">Protein-S-isoprenylcysteine O-methyltransferase Ste14</fullName>
    </submittedName>
</protein>
<comment type="caution">
    <text evidence="3">The sequence shown here is derived from an EMBL/GenBank/DDBJ whole genome shotgun (WGS) entry which is preliminary data.</text>
</comment>
<gene>
    <name evidence="3" type="ORF">HNP60_003286</name>
</gene>
<sequence>MNDRPAAPEPCPPSAVSHGVGLAGLAGLAVWIVVARHYHMDGPHAGLAAVFACGIPMILWSLLIDKVHRRASTGLDWSNPRPLRAVVDGAVIKITGLWTTWGIIALFYVTGGWYMQGDYRYALSVISHAAPAVVLLSIPYVLWIDRHMLEPRDGAYAFGQWLIGGAAGRPARGAIANHALSWTVKAFFLAFMLAVVPGSFAGMVRWQTADLWTNPVSLAGFLITLMFVVDVAFATAGYVLTMRPLDAHIRSANPLLGGWIAALICYPPFVLMGPGGPLFYETDTRSWDYWLAGHPALLWMWGGLLVALTGVYAWATVAFGLRFSNLTHRGILTHGPYRLSRHPAYLSKNAFWWCSAMPFLVTTGSLETAVRNTLLLALTSGVYYWRARTEEAHLGTDPAYRAYSDWMARHGPVPRLLALIGGQRAPKREGDIQPARMTGGGRSVSPPRLKSADGCAAA</sequence>
<dbReference type="Pfam" id="PF06966">
    <property type="entry name" value="DUF1295"/>
    <property type="match status" value="1"/>
</dbReference>
<reference evidence="3 4" key="1">
    <citation type="submission" date="2020-08" db="EMBL/GenBank/DDBJ databases">
        <title>Exploring microbial biodiversity for novel pathways involved in the catabolism of aromatic compounds derived from lignin.</title>
        <authorList>
            <person name="Elkins J."/>
        </authorList>
    </citation>
    <scope>NUCLEOTIDE SEQUENCE [LARGE SCALE GENOMIC DNA]</scope>
    <source>
        <strain evidence="3 4">B1D3A</strain>
    </source>
</reference>
<dbReference type="InterPro" id="IPR010721">
    <property type="entry name" value="UstE-like"/>
</dbReference>
<keyword evidence="2" id="KW-0812">Transmembrane</keyword>
<evidence type="ECO:0000256" key="2">
    <source>
        <dbReference type="SAM" id="Phobius"/>
    </source>
</evidence>
<feature type="transmembrane region" description="Helical" evidence="2">
    <location>
        <begin position="186"/>
        <end position="206"/>
    </location>
</feature>
<dbReference type="RefSeq" id="WP_260394956.1">
    <property type="nucleotide sequence ID" value="NZ_JACHKA010000001.1"/>
</dbReference>
<evidence type="ECO:0000313" key="4">
    <source>
        <dbReference type="Proteomes" id="UP001138540"/>
    </source>
</evidence>
<evidence type="ECO:0000313" key="3">
    <source>
        <dbReference type="EMBL" id="MBB5987312.1"/>
    </source>
</evidence>
<name>A0ABR6NJ56_9SPHN</name>
<feature type="transmembrane region" description="Helical" evidence="2">
    <location>
        <begin position="85"/>
        <end position="109"/>
    </location>
</feature>
<keyword evidence="4" id="KW-1185">Reference proteome</keyword>
<feature type="transmembrane region" description="Helical" evidence="2">
    <location>
        <begin position="252"/>
        <end position="276"/>
    </location>
</feature>
<feature type="transmembrane region" description="Helical" evidence="2">
    <location>
        <begin position="45"/>
        <end position="64"/>
    </location>
</feature>
<proteinExistence type="predicted"/>
<keyword evidence="2" id="KW-1133">Transmembrane helix</keyword>
<dbReference type="EMBL" id="JACHKA010000001">
    <property type="protein sequence ID" value="MBB5987312.1"/>
    <property type="molecule type" value="Genomic_DNA"/>
</dbReference>
<feature type="transmembrane region" description="Helical" evidence="2">
    <location>
        <begin position="296"/>
        <end position="321"/>
    </location>
</feature>
<feature type="transmembrane region" description="Helical" evidence="2">
    <location>
        <begin position="20"/>
        <end position="39"/>
    </location>
</feature>
<dbReference type="Proteomes" id="UP001138540">
    <property type="component" value="Unassembled WGS sequence"/>
</dbReference>
<keyword evidence="2" id="KW-0472">Membrane</keyword>